<comment type="caution">
    <text evidence="1">The sequence shown here is derived from an EMBL/GenBank/DDBJ whole genome shotgun (WGS) entry which is preliminary data.</text>
</comment>
<accession>A0ABV6EJC6</accession>
<name>A0ABV6EJC6_9GAMM</name>
<organism evidence="1 2">
    <name type="scientific">Serratia aquatilis</name>
    <dbReference type="NCBI Taxonomy" id="1737515"/>
    <lineage>
        <taxon>Bacteria</taxon>
        <taxon>Pseudomonadati</taxon>
        <taxon>Pseudomonadota</taxon>
        <taxon>Gammaproteobacteria</taxon>
        <taxon>Enterobacterales</taxon>
        <taxon>Yersiniaceae</taxon>
        <taxon>Serratia</taxon>
    </lineage>
</organism>
<protein>
    <submittedName>
        <fullName evidence="1">Uncharacterized protein</fullName>
    </submittedName>
</protein>
<evidence type="ECO:0000313" key="1">
    <source>
        <dbReference type="EMBL" id="MFC0229102.1"/>
    </source>
</evidence>
<dbReference type="RefSeq" id="WP_380679705.1">
    <property type="nucleotide sequence ID" value="NZ_CP173186.1"/>
</dbReference>
<dbReference type="EMBL" id="JBHLXG010000032">
    <property type="protein sequence ID" value="MFC0229102.1"/>
    <property type="molecule type" value="Genomic_DNA"/>
</dbReference>
<evidence type="ECO:0000313" key="2">
    <source>
        <dbReference type="Proteomes" id="UP001589792"/>
    </source>
</evidence>
<gene>
    <name evidence="1" type="ORF">ACFFJ3_21840</name>
</gene>
<keyword evidence="2" id="KW-1185">Reference proteome</keyword>
<dbReference type="Proteomes" id="UP001589792">
    <property type="component" value="Unassembled WGS sequence"/>
</dbReference>
<proteinExistence type="predicted"/>
<reference evidence="1 2" key="1">
    <citation type="submission" date="2024-09" db="EMBL/GenBank/DDBJ databases">
        <authorList>
            <person name="Sun Q."/>
            <person name="Mori K."/>
        </authorList>
    </citation>
    <scope>NUCLEOTIDE SEQUENCE [LARGE SCALE GENOMIC DNA]</scope>
    <source>
        <strain evidence="1 2">CCM 8626</strain>
    </source>
</reference>
<sequence>MDIERIAQRELASELDGLLAELALNKDRKEIECSTSANKLRLAHKEALVIYAHREFTRALPLLAGLVRAFSLKRHALGLDQYFTTQNGAFSEYAIDIEKTLFNEVNTFLKQLADLYPLRVGNEPKLAEIGLYSPPLKYVNEQFLSSPCARSLAFRELREREAQLKNGGPHHD</sequence>